<proteinExistence type="predicted"/>
<dbReference type="AlphaFoldDB" id="A0A6C0TX09"/>
<sequence>MTNGNHRFVRGRIQMPLVVFPLLALLLAFLSSITHQQASAARVDHGLIGTLDHLVVASHNESIRAPSGNSKNDAAADGDPDLPDWSRDNPMVLWAELCRNTCIITAGARVPPAATRFLTPLLRAPPLV</sequence>
<accession>A0A6C0TX09</accession>
<keyword evidence="3" id="KW-1185">Reference proteome</keyword>
<evidence type="ECO:0000313" key="2">
    <source>
        <dbReference type="EMBL" id="QIB64362.1"/>
    </source>
</evidence>
<evidence type="ECO:0000256" key="1">
    <source>
        <dbReference type="SAM" id="MobiDB-lite"/>
    </source>
</evidence>
<dbReference type="EMBL" id="CP048711">
    <property type="protein sequence ID" value="QIB64362.1"/>
    <property type="molecule type" value="Genomic_DNA"/>
</dbReference>
<evidence type="ECO:0000313" key="3">
    <source>
        <dbReference type="Proteomes" id="UP000477680"/>
    </source>
</evidence>
<reference evidence="2 3" key="1">
    <citation type="submission" date="2020-02" db="EMBL/GenBank/DDBJ databases">
        <title>Genome sequencing for Kineobactrum sp. M2.</title>
        <authorList>
            <person name="Park S.-J."/>
        </authorList>
    </citation>
    <scope>NUCLEOTIDE SEQUENCE [LARGE SCALE GENOMIC DNA]</scope>
    <source>
        <strain evidence="2 3">M2</strain>
    </source>
</reference>
<dbReference type="KEGG" id="kim:G3T16_02010"/>
<protein>
    <submittedName>
        <fullName evidence="2">Uncharacterized protein</fullName>
    </submittedName>
</protein>
<gene>
    <name evidence="2" type="ORF">G3T16_02010</name>
</gene>
<dbReference type="Proteomes" id="UP000477680">
    <property type="component" value="Chromosome"/>
</dbReference>
<dbReference type="RefSeq" id="WP_163493612.1">
    <property type="nucleotide sequence ID" value="NZ_CP048711.1"/>
</dbReference>
<name>A0A6C0TX09_9GAMM</name>
<feature type="region of interest" description="Disordered" evidence="1">
    <location>
        <begin position="62"/>
        <end position="83"/>
    </location>
</feature>
<organism evidence="2 3">
    <name type="scientific">Kineobactrum salinum</name>
    <dbReference type="NCBI Taxonomy" id="2708301"/>
    <lineage>
        <taxon>Bacteria</taxon>
        <taxon>Pseudomonadati</taxon>
        <taxon>Pseudomonadota</taxon>
        <taxon>Gammaproteobacteria</taxon>
        <taxon>Cellvibrionales</taxon>
        <taxon>Halieaceae</taxon>
        <taxon>Kineobactrum</taxon>
    </lineage>
</organism>